<protein>
    <submittedName>
        <fullName evidence="3">Glycosyl transferase</fullName>
    </submittedName>
</protein>
<sequence length="398" mass="45924">MKYYLLVIDRVRTGGAERILIDYYNYLIKCGHKVDIYVLYREATSSPWLDNLRVTYGSNKEVGASMASKLFTHIKIYTRLLTKINCGKYDVIFTFLEKSNIFSYLSNFKGVKHVCTVHNVLSIQYLKIANPTIKKLWAKAISSIYNSDKTTIIAVSEQVKTDLINNFDVDGENIFVVNNFVDSHAIHIKSREEVTEFNFYDDVSYAINIGRLSDQKNQGSLLYAFSQYLKDNPIENKVHLLIMGEGENEENLRQKIKELKLEEKVTIIDFQVNPYKFLAQCKLLVLSSKFEGFPIVIAETRSLGIPFCGTHYSIPQEMFTSNSAYDMCTFPDLYEIDGVAKFKLIMNSVFSTDTFSEELLAATSEWNSHNDKEYQFKQYCEISINENIHKENNKDFPD</sequence>
<organism evidence="3">
    <name type="scientific">Klebsiella sp. 1015</name>
    <dbReference type="NCBI Taxonomy" id="1497794"/>
    <lineage>
        <taxon>Bacteria</taxon>
        <taxon>Pseudomonadati</taxon>
        <taxon>Pseudomonadota</taxon>
        <taxon>Gammaproteobacteria</taxon>
        <taxon>Enterobacterales</taxon>
        <taxon>Enterobacteriaceae</taxon>
        <taxon>Klebsiella/Raoultella group</taxon>
        <taxon>Klebsiella</taxon>
    </lineage>
</organism>
<reference evidence="3" key="2">
    <citation type="journal article" date="2015" name="Sci. Rep.">
        <title>Genetic analysis of capsular polysaccharide synthesis gene clusters in 79 capsular types of Klebsiella spp.</title>
        <authorList>
            <person name="Pan Y.J."/>
            <person name="Lin T.L."/>
            <person name="Chen C.T."/>
            <person name="Chen Y.Y."/>
            <person name="Hsieh P.F."/>
            <person name="Hsu C.R."/>
            <person name="Wu M.C."/>
            <person name="Wang J.T."/>
        </authorList>
    </citation>
    <scope>NUCLEOTIDE SEQUENCE</scope>
    <source>
        <strain evidence="3">1015</strain>
    </source>
</reference>
<dbReference type="InterPro" id="IPR001296">
    <property type="entry name" value="Glyco_trans_1"/>
</dbReference>
<dbReference type="InterPro" id="IPR050194">
    <property type="entry name" value="Glycosyltransferase_grp1"/>
</dbReference>
<dbReference type="SUPFAM" id="SSF53756">
    <property type="entry name" value="UDP-Glycosyltransferase/glycogen phosphorylase"/>
    <property type="match status" value="1"/>
</dbReference>
<dbReference type="AlphaFoldDB" id="A0A0P0YQC2"/>
<dbReference type="EMBL" id="AB924551">
    <property type="protein sequence ID" value="BAT23252.1"/>
    <property type="molecule type" value="Genomic_DNA"/>
</dbReference>
<dbReference type="GO" id="GO:0016757">
    <property type="term" value="F:glycosyltransferase activity"/>
    <property type="evidence" value="ECO:0007669"/>
    <property type="project" value="InterPro"/>
</dbReference>
<evidence type="ECO:0000313" key="3">
    <source>
        <dbReference type="EMBL" id="BAT23252.1"/>
    </source>
</evidence>
<evidence type="ECO:0000259" key="2">
    <source>
        <dbReference type="Pfam" id="PF13439"/>
    </source>
</evidence>
<reference evidence="3" key="1">
    <citation type="submission" date="2014-04" db="EMBL/GenBank/DDBJ databases">
        <authorList>
            <person name="Harrison E."/>
        </authorList>
    </citation>
    <scope>NUCLEOTIDE SEQUENCE</scope>
    <source>
        <strain evidence="3">1015</strain>
    </source>
</reference>
<dbReference type="Gene3D" id="3.40.50.2000">
    <property type="entry name" value="Glycogen Phosphorylase B"/>
    <property type="match status" value="2"/>
</dbReference>
<name>A0A0P0YQC2_9ENTR</name>
<accession>A0A0P0YQC2</accession>
<dbReference type="CDD" id="cd03811">
    <property type="entry name" value="GT4_GT28_WabH-like"/>
    <property type="match status" value="1"/>
</dbReference>
<dbReference type="Pfam" id="PF00534">
    <property type="entry name" value="Glycos_transf_1"/>
    <property type="match status" value="1"/>
</dbReference>
<feature type="domain" description="Glycosyl transferase family 1" evidence="1">
    <location>
        <begin position="194"/>
        <end position="322"/>
    </location>
</feature>
<dbReference type="Pfam" id="PF13439">
    <property type="entry name" value="Glyco_transf_4"/>
    <property type="match status" value="1"/>
</dbReference>
<gene>
    <name evidence="3" type="primary">wcsJ</name>
</gene>
<keyword evidence="3" id="KW-0808">Transferase</keyword>
<dbReference type="PANTHER" id="PTHR45947:SF3">
    <property type="entry name" value="SULFOQUINOVOSYL TRANSFERASE SQD2"/>
    <property type="match status" value="1"/>
</dbReference>
<dbReference type="InterPro" id="IPR028098">
    <property type="entry name" value="Glyco_trans_4-like_N"/>
</dbReference>
<proteinExistence type="predicted"/>
<feature type="domain" description="Glycosyltransferase subfamily 4-like N-terminal" evidence="2">
    <location>
        <begin position="14"/>
        <end position="183"/>
    </location>
</feature>
<dbReference type="PANTHER" id="PTHR45947">
    <property type="entry name" value="SULFOQUINOVOSYL TRANSFERASE SQD2"/>
    <property type="match status" value="1"/>
</dbReference>
<evidence type="ECO:0000259" key="1">
    <source>
        <dbReference type="Pfam" id="PF00534"/>
    </source>
</evidence>